<dbReference type="PANTHER" id="PTHR16821">
    <property type="entry name" value="FRATAXIN"/>
    <property type="match status" value="1"/>
</dbReference>
<keyword evidence="2 4" id="KW-0479">Metal-binding</keyword>
<comment type="caution">
    <text evidence="5">The sequence shown here is derived from an EMBL/GenBank/DDBJ whole genome shotgun (WGS) entry which is preliminary data.</text>
</comment>
<protein>
    <recommendedName>
        <fullName evidence="4">Iron-sulfur cluster assembly protein CyaY</fullName>
    </recommendedName>
</protein>
<comment type="similarity">
    <text evidence="1 4">Belongs to the frataxin family.</text>
</comment>
<dbReference type="Pfam" id="PF01491">
    <property type="entry name" value="Frataxin_Cyay"/>
    <property type="match status" value="1"/>
</dbReference>
<dbReference type="Gene3D" id="3.30.920.10">
    <property type="entry name" value="Frataxin/CyaY"/>
    <property type="match status" value="1"/>
</dbReference>
<name>A0A420EN40_9ALTE</name>
<dbReference type="EMBL" id="RAQO01000001">
    <property type="protein sequence ID" value="RKF22100.1"/>
    <property type="molecule type" value="Genomic_DNA"/>
</dbReference>
<evidence type="ECO:0000313" key="5">
    <source>
        <dbReference type="EMBL" id="RKF22100.1"/>
    </source>
</evidence>
<dbReference type="AlphaFoldDB" id="A0A420EN40"/>
<dbReference type="GO" id="GO:0008199">
    <property type="term" value="F:ferric iron binding"/>
    <property type="evidence" value="ECO:0007669"/>
    <property type="project" value="InterPro"/>
</dbReference>
<evidence type="ECO:0000256" key="4">
    <source>
        <dbReference type="HAMAP-Rule" id="MF_00142"/>
    </source>
</evidence>
<dbReference type="PROSITE" id="PS01344">
    <property type="entry name" value="FRATAXIN_1"/>
    <property type="match status" value="1"/>
</dbReference>
<evidence type="ECO:0000256" key="2">
    <source>
        <dbReference type="ARBA" id="ARBA00022723"/>
    </source>
</evidence>
<dbReference type="OrthoDB" id="285675at2"/>
<dbReference type="PROSITE" id="PS50810">
    <property type="entry name" value="FRATAXIN_2"/>
    <property type="match status" value="1"/>
</dbReference>
<keyword evidence="3 4" id="KW-0408">Iron</keyword>
<dbReference type="NCBIfam" id="TIGR03421">
    <property type="entry name" value="FeS_CyaY"/>
    <property type="match status" value="1"/>
</dbReference>
<accession>A0A420EN40</accession>
<dbReference type="InterPro" id="IPR020895">
    <property type="entry name" value="Frataxin_CS"/>
</dbReference>
<dbReference type="PANTHER" id="PTHR16821:SF2">
    <property type="entry name" value="FRATAXIN, MITOCHONDRIAL"/>
    <property type="match status" value="1"/>
</dbReference>
<dbReference type="SMART" id="SM01219">
    <property type="entry name" value="Frataxin_Cyay"/>
    <property type="match status" value="1"/>
</dbReference>
<dbReference type="InterPro" id="IPR002908">
    <property type="entry name" value="Frataxin/CyaY"/>
</dbReference>
<dbReference type="InterPro" id="IPR036524">
    <property type="entry name" value="Frataxin/CyaY_sf"/>
</dbReference>
<dbReference type="GO" id="GO:0016226">
    <property type="term" value="P:iron-sulfur cluster assembly"/>
    <property type="evidence" value="ECO:0007669"/>
    <property type="project" value="UniProtKB-UniRule"/>
</dbReference>
<keyword evidence="6" id="KW-1185">Reference proteome</keyword>
<organism evidence="5 6">
    <name type="scientific">Alginatibacterium sediminis</name>
    <dbReference type="NCBI Taxonomy" id="2164068"/>
    <lineage>
        <taxon>Bacteria</taxon>
        <taxon>Pseudomonadati</taxon>
        <taxon>Pseudomonadota</taxon>
        <taxon>Gammaproteobacteria</taxon>
        <taxon>Alteromonadales</taxon>
        <taxon>Alteromonadaceae</taxon>
        <taxon>Alginatibacterium</taxon>
    </lineage>
</organism>
<evidence type="ECO:0000313" key="6">
    <source>
        <dbReference type="Proteomes" id="UP000286482"/>
    </source>
</evidence>
<dbReference type="RefSeq" id="WP_120352903.1">
    <property type="nucleotide sequence ID" value="NZ_RAQO01000001.1"/>
</dbReference>
<dbReference type="Proteomes" id="UP000286482">
    <property type="component" value="Unassembled WGS sequence"/>
</dbReference>
<evidence type="ECO:0000256" key="1">
    <source>
        <dbReference type="ARBA" id="ARBA00008183"/>
    </source>
</evidence>
<dbReference type="InterPro" id="IPR047584">
    <property type="entry name" value="CyaY"/>
</dbReference>
<comment type="function">
    <text evidence="4">Involved in iron-sulfur (Fe-S) cluster assembly. May act as a regulator of Fe-S biogenesis.</text>
</comment>
<dbReference type="GO" id="GO:0005829">
    <property type="term" value="C:cytosol"/>
    <property type="evidence" value="ECO:0007669"/>
    <property type="project" value="TreeGrafter"/>
</dbReference>
<dbReference type="SUPFAM" id="SSF55387">
    <property type="entry name" value="Frataxin/Nqo15-like"/>
    <property type="match status" value="1"/>
</dbReference>
<proteinExistence type="inferred from homology"/>
<gene>
    <name evidence="4 5" type="primary">cyaY</name>
    <name evidence="5" type="ORF">DBZ36_00180</name>
</gene>
<dbReference type="HAMAP" id="MF_00142">
    <property type="entry name" value="CyaY"/>
    <property type="match status" value="1"/>
</dbReference>
<reference evidence="5 6" key="1">
    <citation type="submission" date="2018-09" db="EMBL/GenBank/DDBJ databases">
        <authorList>
            <person name="Wang Z."/>
        </authorList>
    </citation>
    <scope>NUCLEOTIDE SEQUENCE [LARGE SCALE GENOMIC DNA]</scope>
    <source>
        <strain evidence="5 6">ALS 81</strain>
    </source>
</reference>
<dbReference type="GO" id="GO:0008198">
    <property type="term" value="F:ferrous iron binding"/>
    <property type="evidence" value="ECO:0007669"/>
    <property type="project" value="TreeGrafter"/>
</dbReference>
<sequence>MNELQYHQIIEDSFNFIDQCIDVQEADIDSELHSGVLNLEFENRTQMVINKQEPLLQLWLATKFGGFHFERHDDKWICNRSGNEFWSFLAESIEKQSGVVLNLDGHPL</sequence>
<evidence type="ECO:0000256" key="3">
    <source>
        <dbReference type="ARBA" id="ARBA00023004"/>
    </source>
</evidence>